<organism evidence="1 2">
    <name type="scientific">Colletotrichum lupini</name>
    <dbReference type="NCBI Taxonomy" id="145971"/>
    <lineage>
        <taxon>Eukaryota</taxon>
        <taxon>Fungi</taxon>
        <taxon>Dikarya</taxon>
        <taxon>Ascomycota</taxon>
        <taxon>Pezizomycotina</taxon>
        <taxon>Sordariomycetes</taxon>
        <taxon>Hypocreomycetidae</taxon>
        <taxon>Glomerellales</taxon>
        <taxon>Glomerellaceae</taxon>
        <taxon>Colletotrichum</taxon>
        <taxon>Colletotrichum acutatum species complex</taxon>
    </lineage>
</organism>
<dbReference type="GeneID" id="73335054"/>
<dbReference type="Proteomes" id="UP000830671">
    <property type="component" value="Chromosome 1"/>
</dbReference>
<evidence type="ECO:0000313" key="2">
    <source>
        <dbReference type="Proteomes" id="UP000830671"/>
    </source>
</evidence>
<dbReference type="AlphaFoldDB" id="A0A9Q8SCE8"/>
<keyword evidence="2" id="KW-1185">Reference proteome</keyword>
<name>A0A9Q8SCE8_9PEZI</name>
<gene>
    <name evidence="1" type="ORF">CLUP02_00999</name>
</gene>
<proteinExistence type="predicted"/>
<reference evidence="1" key="1">
    <citation type="journal article" date="2021" name="Mol. Plant Microbe Interact.">
        <title>Complete Genome Sequence of the Plant-Pathogenic Fungus Colletotrichum lupini.</title>
        <authorList>
            <person name="Baroncelli R."/>
            <person name="Pensec F."/>
            <person name="Da Lio D."/>
            <person name="Boufleur T."/>
            <person name="Vicente I."/>
            <person name="Sarrocco S."/>
            <person name="Picot A."/>
            <person name="Baraldi E."/>
            <person name="Sukno S."/>
            <person name="Thon M."/>
            <person name="Le Floch G."/>
        </authorList>
    </citation>
    <scope>NUCLEOTIDE SEQUENCE</scope>
    <source>
        <strain evidence="1">IMI 504893</strain>
    </source>
</reference>
<protein>
    <submittedName>
        <fullName evidence="1">Uncharacterized protein</fullName>
    </submittedName>
</protein>
<dbReference type="EMBL" id="CP019471">
    <property type="protein sequence ID" value="UQC74351.1"/>
    <property type="molecule type" value="Genomic_DNA"/>
</dbReference>
<dbReference type="RefSeq" id="XP_049136001.1">
    <property type="nucleotide sequence ID" value="XM_049280044.1"/>
</dbReference>
<dbReference type="KEGG" id="clup:CLUP02_00999"/>
<accession>A0A9Q8SCE8</accession>
<sequence length="256" mass="29781">MRVLISSPFQRRLFSSLTLLKPSSERYPVALRWYCDYYQRTHNDVIIEKILKRLTTTDIDIEAVTVLTDQSERDDLGKRDGVREFTQLAQENGRDTGYGLRLLLVLPIKTGLRQATSQLRKSRQLLWRHGSTSIGCRMFLANTTSWDKKWLLYSREVKYLNDSRKKAAWQETYPGAGSSDFFNTPFIYRVKAFLSHQYWSCLRRVGPIPTTIPQYHRAGLTIFEYWRTLAPLKCLDATLGIGATVPEDVFRRQCDV</sequence>
<evidence type="ECO:0000313" key="1">
    <source>
        <dbReference type="EMBL" id="UQC74351.1"/>
    </source>
</evidence>